<keyword evidence="3" id="KW-0446">Lipid-binding</keyword>
<evidence type="ECO:0000256" key="3">
    <source>
        <dbReference type="ARBA" id="ARBA00023121"/>
    </source>
</evidence>
<dbReference type="GO" id="GO:0012505">
    <property type="term" value="C:endomembrane system"/>
    <property type="evidence" value="ECO:0007669"/>
    <property type="project" value="UniProtKB-ARBA"/>
</dbReference>
<name>A0A8A4ZEG1_9MICO</name>
<evidence type="ECO:0000313" key="6">
    <source>
        <dbReference type="Proteomes" id="UP000663937"/>
    </source>
</evidence>
<dbReference type="Proteomes" id="UP000663937">
    <property type="component" value="Chromosome"/>
</dbReference>
<sequence length="186" mass="19747">MDYGYFDVSTAALIELALARRIAARPGSLGPRWGLKLHVVDPRATGDPVVDGALRTLLGRSRPRSATRNISSLAAATVDATVSALEARGIVQAVGRRGRRGAHLVVLDRDAQRRVTGQLNTALIRPETVSDPRVGALADIRRLSGLQSAQNDPSPDTFAGPWHPADVRETVDEIVHGLRLVAGGGT</sequence>
<keyword evidence="4" id="KW-0472">Membrane</keyword>
<evidence type="ECO:0000256" key="4">
    <source>
        <dbReference type="ARBA" id="ARBA00023136"/>
    </source>
</evidence>
<dbReference type="Pfam" id="PF05719">
    <property type="entry name" value="GPP34"/>
    <property type="match status" value="1"/>
</dbReference>
<gene>
    <name evidence="5" type="ORF">J4E96_11870</name>
</gene>
<dbReference type="Gene3D" id="1.10.3630.10">
    <property type="entry name" value="yeast vps74-n-term truncation variant domain like"/>
    <property type="match status" value="1"/>
</dbReference>
<dbReference type="InterPro" id="IPR038261">
    <property type="entry name" value="GPP34-like_sf"/>
</dbReference>
<dbReference type="RefSeq" id="WP_227422317.1">
    <property type="nucleotide sequence ID" value="NZ_CP071868.1"/>
</dbReference>
<keyword evidence="6" id="KW-1185">Reference proteome</keyword>
<evidence type="ECO:0000313" key="5">
    <source>
        <dbReference type="EMBL" id="QTE28088.1"/>
    </source>
</evidence>
<reference evidence="5" key="1">
    <citation type="submission" date="2021-03" db="EMBL/GenBank/DDBJ databases">
        <title>Pengzhenrongella sicca gen. nov., sp. nov., a new member of suborder Micrococcineae isolated from High-Arctic tundra soil.</title>
        <authorList>
            <person name="Peng F."/>
        </authorList>
    </citation>
    <scope>NUCLEOTIDE SEQUENCE</scope>
    <source>
        <strain evidence="5">LRZ-2</strain>
    </source>
</reference>
<keyword evidence="2" id="KW-0333">Golgi apparatus</keyword>
<protein>
    <submittedName>
        <fullName evidence="5">GPP34 family phosphoprotein</fullName>
    </submittedName>
</protein>
<dbReference type="AlphaFoldDB" id="A0A8A4ZEG1"/>
<dbReference type="GO" id="GO:0005737">
    <property type="term" value="C:cytoplasm"/>
    <property type="evidence" value="ECO:0007669"/>
    <property type="project" value="UniProtKB-ARBA"/>
</dbReference>
<dbReference type="GO" id="GO:0070273">
    <property type="term" value="F:phosphatidylinositol-4-phosphate binding"/>
    <property type="evidence" value="ECO:0007669"/>
    <property type="project" value="InterPro"/>
</dbReference>
<organism evidence="5 6">
    <name type="scientific">Pengzhenrongella sicca</name>
    <dbReference type="NCBI Taxonomy" id="2819238"/>
    <lineage>
        <taxon>Bacteria</taxon>
        <taxon>Bacillati</taxon>
        <taxon>Actinomycetota</taxon>
        <taxon>Actinomycetes</taxon>
        <taxon>Micrococcales</taxon>
        <taxon>Pengzhenrongella</taxon>
    </lineage>
</organism>
<dbReference type="KEGG" id="psic:J4E96_11870"/>
<dbReference type="InterPro" id="IPR008628">
    <property type="entry name" value="GPP34-like"/>
</dbReference>
<accession>A0A8A4ZEG1</accession>
<comment type="subcellular location">
    <subcellularLocation>
        <location evidence="1">Golgi apparatus membrane</location>
        <topology evidence="1">Peripheral membrane protein</topology>
        <orientation evidence="1">Cytoplasmic side</orientation>
    </subcellularLocation>
</comment>
<evidence type="ECO:0000256" key="1">
    <source>
        <dbReference type="ARBA" id="ARBA00004255"/>
    </source>
</evidence>
<dbReference type="EMBL" id="CP071868">
    <property type="protein sequence ID" value="QTE28088.1"/>
    <property type="molecule type" value="Genomic_DNA"/>
</dbReference>
<evidence type="ECO:0000256" key="2">
    <source>
        <dbReference type="ARBA" id="ARBA00023034"/>
    </source>
</evidence>
<proteinExistence type="predicted"/>